<organism evidence="2 3">
    <name type="scientific">Geodia barretti</name>
    <name type="common">Barrett's horny sponge</name>
    <dbReference type="NCBI Taxonomy" id="519541"/>
    <lineage>
        <taxon>Eukaryota</taxon>
        <taxon>Metazoa</taxon>
        <taxon>Porifera</taxon>
        <taxon>Demospongiae</taxon>
        <taxon>Heteroscleromorpha</taxon>
        <taxon>Tetractinellida</taxon>
        <taxon>Astrophorina</taxon>
        <taxon>Geodiidae</taxon>
        <taxon>Geodia</taxon>
    </lineage>
</organism>
<accession>A0AA35THS0</accession>
<gene>
    <name evidence="2" type="ORF">GBAR_LOCUS26630</name>
</gene>
<dbReference type="Proteomes" id="UP001174909">
    <property type="component" value="Unassembled WGS sequence"/>
</dbReference>
<dbReference type="Pfam" id="PF00041">
    <property type="entry name" value="fn3"/>
    <property type="match status" value="1"/>
</dbReference>
<dbReference type="InterPro" id="IPR036116">
    <property type="entry name" value="FN3_sf"/>
</dbReference>
<reference evidence="2" key="1">
    <citation type="submission" date="2023-03" db="EMBL/GenBank/DDBJ databases">
        <authorList>
            <person name="Steffen K."/>
            <person name="Cardenas P."/>
        </authorList>
    </citation>
    <scope>NUCLEOTIDE SEQUENCE</scope>
</reference>
<comment type="caution">
    <text evidence="2">The sequence shown here is derived from an EMBL/GenBank/DDBJ whole genome shotgun (WGS) entry which is preliminary data.</text>
</comment>
<dbReference type="EMBL" id="CASHTH010003716">
    <property type="protein sequence ID" value="CAI8048239.1"/>
    <property type="molecule type" value="Genomic_DNA"/>
</dbReference>
<dbReference type="Gene3D" id="2.60.40.10">
    <property type="entry name" value="Immunoglobulins"/>
    <property type="match status" value="1"/>
</dbReference>
<dbReference type="InterPro" id="IPR013783">
    <property type="entry name" value="Ig-like_fold"/>
</dbReference>
<protein>
    <recommendedName>
        <fullName evidence="1">Fibronectin type-III domain-containing protein</fullName>
    </recommendedName>
</protein>
<proteinExistence type="predicted"/>
<evidence type="ECO:0000313" key="3">
    <source>
        <dbReference type="Proteomes" id="UP001174909"/>
    </source>
</evidence>
<evidence type="ECO:0000313" key="2">
    <source>
        <dbReference type="EMBL" id="CAI8048239.1"/>
    </source>
</evidence>
<name>A0AA35THS0_GEOBA</name>
<dbReference type="AlphaFoldDB" id="A0AA35THS0"/>
<keyword evidence="3" id="KW-1185">Reference proteome</keyword>
<dbReference type="CDD" id="cd00063">
    <property type="entry name" value="FN3"/>
    <property type="match status" value="1"/>
</dbReference>
<dbReference type="InterPro" id="IPR003961">
    <property type="entry name" value="FN3_dom"/>
</dbReference>
<feature type="domain" description="Fibronectin type-III" evidence="1">
    <location>
        <begin position="92"/>
        <end position="128"/>
    </location>
</feature>
<dbReference type="SUPFAM" id="SSF49265">
    <property type="entry name" value="Fibronectin type III"/>
    <property type="match status" value="1"/>
</dbReference>
<evidence type="ECO:0000259" key="1">
    <source>
        <dbReference type="Pfam" id="PF00041"/>
    </source>
</evidence>
<sequence>MSGREGTFRVRCTSTGGWTRNMTVSGPQYSGEEQGHMTVEPVGVPERIGNDTYTATTSTISGGCDGDIYQCNASNGAAADQLNFVELRVASDPFNLTLTQTSATSVIVEWSQPSGGATVTGYVVHYSHGVNHIIRL</sequence>